<evidence type="ECO:0000313" key="1">
    <source>
        <dbReference type="EMBL" id="GBG16257.1"/>
    </source>
</evidence>
<feature type="non-terminal residue" evidence="1">
    <location>
        <position position="1"/>
    </location>
</feature>
<proteinExistence type="predicted"/>
<feature type="non-terminal residue" evidence="1">
    <location>
        <position position="113"/>
    </location>
</feature>
<organism evidence="1 2">
    <name type="scientific">Hondaea fermentalgiana</name>
    <dbReference type="NCBI Taxonomy" id="2315210"/>
    <lineage>
        <taxon>Eukaryota</taxon>
        <taxon>Sar</taxon>
        <taxon>Stramenopiles</taxon>
        <taxon>Bigyra</taxon>
        <taxon>Labyrinthulomycetes</taxon>
        <taxon>Thraustochytrida</taxon>
        <taxon>Thraustochytriidae</taxon>
        <taxon>Hondaea</taxon>
    </lineage>
</organism>
<sequence length="113" mass="11763">VNPAVADLEWMNGVEDDWGWSNTTFFTVTGSDGSMTSAAATLSPEAVGTNDAPEQTVDTETAAHTPQAGAQLLTFSVTDADCATRQVQYSDGVLDAQDDTLLDNSCTTLGGID</sequence>
<accession>A0A2R5FDA4</accession>
<gene>
    <name evidence="1" type="ORF">FCC1311_117322</name>
</gene>
<protein>
    <submittedName>
        <fullName evidence="1">Uncharacterized protein</fullName>
    </submittedName>
</protein>
<comment type="caution">
    <text evidence="1">The sequence shown here is derived from an EMBL/GenBank/DDBJ whole genome shotgun (WGS) entry which is preliminary data.</text>
</comment>
<keyword evidence="2" id="KW-1185">Reference proteome</keyword>
<dbReference type="AlphaFoldDB" id="A0A2R5FDA4"/>
<dbReference type="Proteomes" id="UP000241890">
    <property type="component" value="Unassembled WGS sequence"/>
</dbReference>
<reference evidence="1 2" key="1">
    <citation type="submission" date="2017-12" db="EMBL/GenBank/DDBJ databases">
        <title>Sequencing, de novo assembly and annotation of complete genome of a new Thraustochytrid species, strain FCC1311.</title>
        <authorList>
            <person name="Sedici K."/>
            <person name="Godart F."/>
            <person name="Aiese Cigliano R."/>
            <person name="Sanseverino W."/>
            <person name="Barakat M."/>
            <person name="Ortet P."/>
            <person name="Marechal E."/>
            <person name="Cagnac O."/>
            <person name="Amato A."/>
        </authorList>
    </citation>
    <scope>NUCLEOTIDE SEQUENCE [LARGE SCALE GENOMIC DNA]</scope>
</reference>
<evidence type="ECO:0000313" key="2">
    <source>
        <dbReference type="Proteomes" id="UP000241890"/>
    </source>
</evidence>
<name>A0A2R5FDA4_9STRA</name>
<dbReference type="InParanoid" id="A0A2R5FDA4"/>
<dbReference type="EMBL" id="BEYU01001654">
    <property type="protein sequence ID" value="GBG16257.1"/>
    <property type="molecule type" value="Genomic_DNA"/>
</dbReference>